<dbReference type="PIRSF" id="PIRSF021494">
    <property type="entry name" value="Rv0216_prd"/>
    <property type="match status" value="1"/>
</dbReference>
<organism evidence="1 2">
    <name type="scientific">Paraburkholderia caffeinitolerans</name>
    <dbReference type="NCBI Taxonomy" id="1723730"/>
    <lineage>
        <taxon>Bacteria</taxon>
        <taxon>Pseudomonadati</taxon>
        <taxon>Pseudomonadota</taxon>
        <taxon>Betaproteobacteria</taxon>
        <taxon>Burkholderiales</taxon>
        <taxon>Burkholderiaceae</taxon>
        <taxon>Paraburkholderia</taxon>
    </lineage>
</organism>
<gene>
    <name evidence="1" type="primary">mch</name>
    <name evidence="1" type="ORF">LMG28688_03196</name>
</gene>
<keyword evidence="2" id="KW-1185">Reference proteome</keyword>
<dbReference type="GO" id="GO:0016829">
    <property type="term" value="F:lyase activity"/>
    <property type="evidence" value="ECO:0007669"/>
    <property type="project" value="UniProtKB-KW"/>
</dbReference>
<evidence type="ECO:0000313" key="1">
    <source>
        <dbReference type="EMBL" id="CAB3790967.1"/>
    </source>
</evidence>
<dbReference type="InterPro" id="IPR048274">
    <property type="entry name" value="MC_hydratase"/>
</dbReference>
<dbReference type="RefSeq" id="WP_175195353.1">
    <property type="nucleotide sequence ID" value="NZ_CADIKL010000014.1"/>
</dbReference>
<dbReference type="AlphaFoldDB" id="A0A6J5G3U7"/>
<dbReference type="InterPro" id="IPR052342">
    <property type="entry name" value="MCH/BMMD"/>
</dbReference>
<protein>
    <submittedName>
        <fullName evidence="1">Beta-methylmalyl-CoA dehydratase</fullName>
        <ecNumber evidence="1">4.2.1.148</ecNumber>
    </submittedName>
</protein>
<dbReference type="PANTHER" id="PTHR43664">
    <property type="entry name" value="MONOAMINE OXIDASE-RELATED"/>
    <property type="match status" value="1"/>
</dbReference>
<dbReference type="EC" id="4.2.1.148" evidence="1"/>
<evidence type="ECO:0000313" key="2">
    <source>
        <dbReference type="Proteomes" id="UP000494119"/>
    </source>
</evidence>
<dbReference type="Pfam" id="PF19315">
    <property type="entry name" value="MC_hydratase"/>
    <property type="match status" value="1"/>
</dbReference>
<sequence length="350" mass="37757">MRKDRAGNYFEDFRVGMRIRHATPRTLTEGDRSLYIGLTGSRTALCTAETNAQRLGFDRRPLEDLLVFNTAFGKTVPDISLNAVANLGYSDVRFLAPVYPGDTLTVETEILGLKENASRKTGVVYVRSTASNQLGLNVLTWIRWVMVHKRDPGAPCGEAVVPTLNASVPTERLPCGDYSARVREIGSMTGVSALWDDYAAGERIDHPGAMTVNESDHSIATRLYQNTAKAHFDGFAATARGTKRLVYGGHVMSICKALAYDGLENGLSILAINGGSHVNPTYAGDTIACSTMVLDKIDLGLGHIGGLRLRTIGVKNAAASSIAFPDAGGTRPIHPEHVVLDLDYTIAIPR</sequence>
<dbReference type="SUPFAM" id="SSF54637">
    <property type="entry name" value="Thioesterase/thiol ester dehydrase-isomerase"/>
    <property type="match status" value="2"/>
</dbReference>
<accession>A0A6J5G3U7</accession>
<dbReference type="InterPro" id="IPR029069">
    <property type="entry name" value="HotDog_dom_sf"/>
</dbReference>
<keyword evidence="1" id="KW-0456">Lyase</keyword>
<reference evidence="1 2" key="1">
    <citation type="submission" date="2020-04" db="EMBL/GenBank/DDBJ databases">
        <authorList>
            <person name="De Canck E."/>
        </authorList>
    </citation>
    <scope>NUCLEOTIDE SEQUENCE [LARGE SCALE GENOMIC DNA]</scope>
    <source>
        <strain evidence="1 2">LMG 28688</strain>
    </source>
</reference>
<dbReference type="CDD" id="cd03451">
    <property type="entry name" value="FkbR2"/>
    <property type="match status" value="1"/>
</dbReference>
<dbReference type="Proteomes" id="UP000494119">
    <property type="component" value="Unassembled WGS sequence"/>
</dbReference>
<proteinExistence type="predicted"/>
<dbReference type="Gene3D" id="3.10.129.10">
    <property type="entry name" value="Hotdog Thioesterase"/>
    <property type="match status" value="1"/>
</dbReference>
<dbReference type="PANTHER" id="PTHR43664:SF1">
    <property type="entry name" value="BETA-METHYLMALYL-COA DEHYDRATASE"/>
    <property type="match status" value="1"/>
</dbReference>
<dbReference type="InterPro" id="IPR016790">
    <property type="entry name" value="Thiol_ester_hydratase_Rv0216"/>
</dbReference>
<name>A0A6J5G3U7_9BURK</name>
<dbReference type="EMBL" id="CADIKL010000014">
    <property type="protein sequence ID" value="CAB3790967.1"/>
    <property type="molecule type" value="Genomic_DNA"/>
</dbReference>